<accession>A0ABS9ZP97</accession>
<protein>
    <submittedName>
        <fullName evidence="1">Uncharacterized protein</fullName>
    </submittedName>
</protein>
<reference evidence="1 2" key="1">
    <citation type="submission" date="2015-12" db="EMBL/GenBank/DDBJ databases">
        <title>Phylogenomics in the description of a new species in the Pseudomonas syringae group.</title>
        <authorList>
            <person name="Busquets A."/>
            <person name="Gomila M."/>
            <person name="Beiki F."/>
            <person name="Rahimian H."/>
            <person name="Mulet M."/>
            <person name="Sanchez D."/>
            <person name="Garcia-Valdes E."/>
            <person name="Lalucat J."/>
        </authorList>
    </citation>
    <scope>NUCLEOTIDE SEQUENCE [LARGE SCALE GENOMIC DNA]</scope>
    <source>
        <strain evidence="1 2">S25</strain>
    </source>
</reference>
<name>A0ABS9ZP97_9PSED</name>
<sequence>MFEGVRFDQRPGKTCRAFDDRAVIGDEGIKQWIVRKVVGCFRHFGQFPYCKEIASLSDIAKRNDLYKYRALIYSRQ</sequence>
<keyword evidence="2" id="KW-1185">Reference proteome</keyword>
<dbReference type="Proteomes" id="UP001320513">
    <property type="component" value="Unassembled WGS sequence"/>
</dbReference>
<evidence type="ECO:0000313" key="1">
    <source>
        <dbReference type="EMBL" id="MCI8210683.1"/>
    </source>
</evidence>
<evidence type="ECO:0000313" key="2">
    <source>
        <dbReference type="Proteomes" id="UP001320513"/>
    </source>
</evidence>
<organism evidence="1 2">
    <name type="scientific">Pseudomonas maioricensis</name>
    <dbReference type="NCBI Taxonomy" id="1766623"/>
    <lineage>
        <taxon>Bacteria</taxon>
        <taxon>Pseudomonadati</taxon>
        <taxon>Pseudomonadota</taxon>
        <taxon>Gammaproteobacteria</taxon>
        <taxon>Pseudomonadales</taxon>
        <taxon>Pseudomonadaceae</taxon>
        <taxon>Pseudomonas</taxon>
    </lineage>
</organism>
<proteinExistence type="predicted"/>
<comment type="caution">
    <text evidence="1">The sequence shown here is derived from an EMBL/GenBank/DDBJ whole genome shotgun (WGS) entry which is preliminary data.</text>
</comment>
<dbReference type="EMBL" id="LOHG01000008">
    <property type="protein sequence ID" value="MCI8210683.1"/>
    <property type="molecule type" value="Genomic_DNA"/>
</dbReference>
<gene>
    <name evidence="1" type="ORF">AUC61_14185</name>
</gene>